<evidence type="ECO:0000256" key="8">
    <source>
        <dbReference type="ARBA" id="ARBA00023136"/>
    </source>
</evidence>
<name>A0A445MK82_ENSVE</name>
<comment type="similarity">
    <text evidence="4">Belongs to the oleosin family.</text>
</comment>
<accession>A0A445MK82</accession>
<dbReference type="GO" id="GO:0016020">
    <property type="term" value="C:membrane"/>
    <property type="evidence" value="ECO:0007669"/>
    <property type="project" value="UniProtKB-SubCell"/>
</dbReference>
<sequence length="143" mass="15065">MGDRDRERHATEAMRDRLPEEEEEEPSASQAPAVATLLPLGGGLLAFAGLTLLGSVIGLALLTPLLLLFSPVLVPATLLLALTVAGFLTSGAFGLTGLSSVGYLLKQARGMAQKAPEQMENAKRRVRQAAQAARRLTEETSTA</sequence>
<keyword evidence="6 10" id="KW-0812">Transmembrane</keyword>
<gene>
    <name evidence="11" type="ORF">BHM03_00039907</name>
</gene>
<evidence type="ECO:0000313" key="11">
    <source>
        <dbReference type="EMBL" id="RZR74636.1"/>
    </source>
</evidence>
<dbReference type="PANTHER" id="PTHR33203:SF44">
    <property type="entry name" value="OLEOSIN 20.3 KDA"/>
    <property type="match status" value="1"/>
</dbReference>
<dbReference type="Proteomes" id="UP000290560">
    <property type="component" value="Unassembled WGS sequence"/>
</dbReference>
<feature type="compositionally biased region" description="Basic and acidic residues" evidence="9">
    <location>
        <begin position="1"/>
        <end position="18"/>
    </location>
</feature>
<evidence type="ECO:0000256" key="10">
    <source>
        <dbReference type="SAM" id="Phobius"/>
    </source>
</evidence>
<evidence type="ECO:0000256" key="1">
    <source>
        <dbReference type="ARBA" id="ARBA00002582"/>
    </source>
</evidence>
<organism evidence="11">
    <name type="scientific">Ensete ventricosum</name>
    <name type="common">Abyssinian banana</name>
    <name type="synonym">Musa ensete</name>
    <dbReference type="NCBI Taxonomy" id="4639"/>
    <lineage>
        <taxon>Eukaryota</taxon>
        <taxon>Viridiplantae</taxon>
        <taxon>Streptophyta</taxon>
        <taxon>Embryophyta</taxon>
        <taxon>Tracheophyta</taxon>
        <taxon>Spermatophyta</taxon>
        <taxon>Magnoliopsida</taxon>
        <taxon>Liliopsida</taxon>
        <taxon>Zingiberales</taxon>
        <taxon>Musaceae</taxon>
        <taxon>Ensete</taxon>
    </lineage>
</organism>
<evidence type="ECO:0000256" key="4">
    <source>
        <dbReference type="ARBA" id="ARBA00010858"/>
    </source>
</evidence>
<keyword evidence="5" id="KW-0551">Lipid droplet</keyword>
<protein>
    <recommendedName>
        <fullName evidence="12">Oleosin</fullName>
    </recommendedName>
</protein>
<keyword evidence="7 10" id="KW-1133">Transmembrane helix</keyword>
<evidence type="ECO:0008006" key="12">
    <source>
        <dbReference type="Google" id="ProtNLM"/>
    </source>
</evidence>
<evidence type="ECO:0000256" key="9">
    <source>
        <dbReference type="SAM" id="MobiDB-lite"/>
    </source>
</evidence>
<dbReference type="AlphaFoldDB" id="A0A445MK82"/>
<dbReference type="GO" id="GO:0050826">
    <property type="term" value="P:response to freezing"/>
    <property type="evidence" value="ECO:0007669"/>
    <property type="project" value="TreeGrafter"/>
</dbReference>
<evidence type="ECO:0000256" key="3">
    <source>
        <dbReference type="ARBA" id="ARBA00004502"/>
    </source>
</evidence>
<dbReference type="GO" id="GO:0019915">
    <property type="term" value="P:lipid storage"/>
    <property type="evidence" value="ECO:0007669"/>
    <property type="project" value="TreeGrafter"/>
</dbReference>
<proteinExistence type="inferred from homology"/>
<dbReference type="PANTHER" id="PTHR33203">
    <property type="entry name" value="OLEOSIN"/>
    <property type="match status" value="1"/>
</dbReference>
<feature type="transmembrane region" description="Helical" evidence="10">
    <location>
        <begin position="79"/>
        <end position="105"/>
    </location>
</feature>
<evidence type="ECO:0000256" key="5">
    <source>
        <dbReference type="ARBA" id="ARBA00022677"/>
    </source>
</evidence>
<evidence type="ECO:0000256" key="6">
    <source>
        <dbReference type="ARBA" id="ARBA00022692"/>
    </source>
</evidence>
<comment type="function">
    <text evidence="1">May have a structural role to stabilize the lipid body during desiccation of the seed by preventing coalescence of the oil. Probably interacts with both lipid and phospholipid moieties of lipid bodies. May also provide recognition signals for specific lipase anchorage in lipolysis during seedling growth.</text>
</comment>
<dbReference type="GO" id="GO:0012511">
    <property type="term" value="C:monolayer-surrounded lipid storage body"/>
    <property type="evidence" value="ECO:0007669"/>
    <property type="project" value="InterPro"/>
</dbReference>
<keyword evidence="8 10" id="KW-0472">Membrane</keyword>
<dbReference type="GO" id="GO:0010344">
    <property type="term" value="P:seed oilbody biogenesis"/>
    <property type="evidence" value="ECO:0007669"/>
    <property type="project" value="TreeGrafter"/>
</dbReference>
<comment type="subcellular location">
    <subcellularLocation>
        <location evidence="3">Lipid droplet</location>
    </subcellularLocation>
    <subcellularLocation>
        <location evidence="2">Membrane</location>
        <topology evidence="2">Multi-pass membrane protein</topology>
    </subcellularLocation>
</comment>
<feature type="region of interest" description="Disordered" evidence="9">
    <location>
        <begin position="115"/>
        <end position="143"/>
    </location>
</feature>
<reference evidence="11" key="1">
    <citation type="journal article" date="2018" name="Data Brief">
        <title>Genome sequence data from 17 accessions of Ensete ventricosum, a staple food crop for millions in Ethiopia.</title>
        <authorList>
            <person name="Yemataw Z."/>
            <person name="Muzemil S."/>
            <person name="Ambachew D."/>
            <person name="Tripathi L."/>
            <person name="Tesfaye K."/>
            <person name="Chala A."/>
            <person name="Farbos A."/>
            <person name="O'Neill P."/>
            <person name="Moore K."/>
            <person name="Grant M."/>
            <person name="Studholme D.J."/>
        </authorList>
    </citation>
    <scope>NUCLEOTIDE SEQUENCE [LARGE SCALE GENOMIC DNA]</scope>
    <source>
        <tissue evidence="11">Leaf</tissue>
    </source>
</reference>
<dbReference type="InterPro" id="IPR000136">
    <property type="entry name" value="Oleosin"/>
</dbReference>
<feature type="region of interest" description="Disordered" evidence="9">
    <location>
        <begin position="1"/>
        <end position="31"/>
    </location>
</feature>
<evidence type="ECO:0000256" key="2">
    <source>
        <dbReference type="ARBA" id="ARBA00004141"/>
    </source>
</evidence>
<dbReference type="Pfam" id="PF01277">
    <property type="entry name" value="Oleosin"/>
    <property type="match status" value="1"/>
</dbReference>
<dbReference type="EMBL" id="KV876323">
    <property type="protein sequence ID" value="RZR74636.1"/>
    <property type="molecule type" value="Genomic_DNA"/>
</dbReference>
<feature type="transmembrane region" description="Helical" evidence="10">
    <location>
        <begin position="44"/>
        <end position="67"/>
    </location>
</feature>
<evidence type="ECO:0000256" key="7">
    <source>
        <dbReference type="ARBA" id="ARBA00022989"/>
    </source>
</evidence>